<evidence type="ECO:0000256" key="2">
    <source>
        <dbReference type="ARBA" id="ARBA00004664"/>
    </source>
</evidence>
<evidence type="ECO:0000256" key="9">
    <source>
        <dbReference type="ARBA" id="ARBA00023235"/>
    </source>
</evidence>
<gene>
    <name evidence="10 12" type="primary">trpF</name>
    <name evidence="12" type="ORF">NCTC10815_00790</name>
</gene>
<name>A0A378MCC3_LISGR</name>
<dbReference type="CDD" id="cd00405">
    <property type="entry name" value="PRAI"/>
    <property type="match status" value="1"/>
</dbReference>
<dbReference type="GO" id="GO:0004640">
    <property type="term" value="F:phosphoribosylanthranilate isomerase activity"/>
    <property type="evidence" value="ECO:0007669"/>
    <property type="project" value="UniProtKB-UniRule"/>
</dbReference>
<evidence type="ECO:0000259" key="11">
    <source>
        <dbReference type="Pfam" id="PF00697"/>
    </source>
</evidence>
<sequence>MKVKICGLKKAADVQTVIENGGDMIGFVFAPSKRQVSIKQAQELTKQIPASIKKVGVFVNPTLEEVKTAITQVPLDLVQLHGEESESLIAQIERPVIKAYKADGDLARFEEWLPTTKATYILLDTPGEQFAGGSGKTFDWEKWQHIKLANKKIIIAGGLTPENVKKAEEIFQPYGVDVSSGVETAGEKDPQKIKTFLQNAKGV</sequence>
<keyword evidence="6 10" id="KW-0028">Amino-acid biosynthesis</keyword>
<keyword evidence="9 10" id="KW-0413">Isomerase</keyword>
<dbReference type="PANTHER" id="PTHR42894">
    <property type="entry name" value="N-(5'-PHOSPHORIBOSYL)ANTHRANILATE ISOMERASE"/>
    <property type="match status" value="1"/>
</dbReference>
<protein>
    <recommendedName>
        <fullName evidence="5 10">N-(5'-phosphoribosyl)anthranilate isomerase</fullName>
        <shortName evidence="10">PRAI</shortName>
        <ecNumber evidence="4 10">5.3.1.24</ecNumber>
    </recommendedName>
</protein>
<dbReference type="Gene3D" id="3.20.20.70">
    <property type="entry name" value="Aldolase class I"/>
    <property type="match status" value="1"/>
</dbReference>
<dbReference type="Pfam" id="PF00697">
    <property type="entry name" value="PRAI"/>
    <property type="match status" value="1"/>
</dbReference>
<keyword evidence="8 10" id="KW-0057">Aromatic amino acid biosynthesis</keyword>
<dbReference type="Proteomes" id="UP000254879">
    <property type="component" value="Unassembled WGS sequence"/>
</dbReference>
<dbReference type="InterPro" id="IPR001240">
    <property type="entry name" value="PRAI_dom"/>
</dbReference>
<evidence type="ECO:0000256" key="5">
    <source>
        <dbReference type="ARBA" id="ARBA00022272"/>
    </source>
</evidence>
<evidence type="ECO:0000256" key="7">
    <source>
        <dbReference type="ARBA" id="ARBA00022822"/>
    </source>
</evidence>
<accession>A0A378MCC3</accession>
<proteinExistence type="inferred from homology"/>
<evidence type="ECO:0000313" key="13">
    <source>
        <dbReference type="Proteomes" id="UP000254879"/>
    </source>
</evidence>
<evidence type="ECO:0000256" key="8">
    <source>
        <dbReference type="ARBA" id="ARBA00023141"/>
    </source>
</evidence>
<feature type="domain" description="N-(5'phosphoribosyl) anthranilate isomerase (PRAI)" evidence="11">
    <location>
        <begin position="3"/>
        <end position="199"/>
    </location>
</feature>
<dbReference type="FunFam" id="3.20.20.70:FF:000075">
    <property type="entry name" value="Tryptophan biosynthesis protein TRP1"/>
    <property type="match status" value="1"/>
</dbReference>
<comment type="pathway">
    <text evidence="2 10">Amino-acid biosynthesis; L-tryptophan biosynthesis; L-tryptophan from chorismate: step 3/5.</text>
</comment>
<dbReference type="UniPathway" id="UPA00035">
    <property type="reaction ID" value="UER00042"/>
</dbReference>
<comment type="catalytic activity">
    <reaction evidence="1 10">
        <text>N-(5-phospho-beta-D-ribosyl)anthranilate = 1-(2-carboxyphenylamino)-1-deoxy-D-ribulose 5-phosphate</text>
        <dbReference type="Rhea" id="RHEA:21540"/>
        <dbReference type="ChEBI" id="CHEBI:18277"/>
        <dbReference type="ChEBI" id="CHEBI:58613"/>
        <dbReference type="EC" id="5.3.1.24"/>
    </reaction>
</comment>
<evidence type="ECO:0000313" key="12">
    <source>
        <dbReference type="EMBL" id="STY43494.1"/>
    </source>
</evidence>
<dbReference type="HAMAP" id="MF_00135">
    <property type="entry name" value="PRAI"/>
    <property type="match status" value="1"/>
</dbReference>
<dbReference type="AlphaFoldDB" id="A0A378MCC3"/>
<reference evidence="12 13" key="1">
    <citation type="submission" date="2018-06" db="EMBL/GenBank/DDBJ databases">
        <authorList>
            <consortium name="Pathogen Informatics"/>
            <person name="Doyle S."/>
        </authorList>
    </citation>
    <scope>NUCLEOTIDE SEQUENCE [LARGE SCALE GENOMIC DNA]</scope>
    <source>
        <strain evidence="13">NCTC 10815</strain>
    </source>
</reference>
<evidence type="ECO:0000256" key="3">
    <source>
        <dbReference type="ARBA" id="ARBA00007571"/>
    </source>
</evidence>
<dbReference type="RefSeq" id="WP_003755448.1">
    <property type="nucleotide sequence ID" value="NZ_CABKNG010000001.1"/>
</dbReference>
<dbReference type="InterPro" id="IPR011060">
    <property type="entry name" value="RibuloseP-bd_barrel"/>
</dbReference>
<evidence type="ECO:0000256" key="10">
    <source>
        <dbReference type="HAMAP-Rule" id="MF_00135"/>
    </source>
</evidence>
<dbReference type="InterPro" id="IPR044643">
    <property type="entry name" value="TrpF_fam"/>
</dbReference>
<dbReference type="GO" id="GO:0000162">
    <property type="term" value="P:L-tryptophan biosynthetic process"/>
    <property type="evidence" value="ECO:0007669"/>
    <property type="project" value="UniProtKB-UniRule"/>
</dbReference>
<evidence type="ECO:0000256" key="4">
    <source>
        <dbReference type="ARBA" id="ARBA00012572"/>
    </source>
</evidence>
<comment type="similarity">
    <text evidence="3 10">Belongs to the TrpF family.</text>
</comment>
<evidence type="ECO:0000256" key="1">
    <source>
        <dbReference type="ARBA" id="ARBA00001164"/>
    </source>
</evidence>
<dbReference type="InterPro" id="IPR013785">
    <property type="entry name" value="Aldolase_TIM"/>
</dbReference>
<dbReference type="PANTHER" id="PTHR42894:SF1">
    <property type="entry name" value="N-(5'-PHOSPHORIBOSYL)ANTHRANILATE ISOMERASE"/>
    <property type="match status" value="1"/>
</dbReference>
<evidence type="ECO:0000256" key="6">
    <source>
        <dbReference type="ARBA" id="ARBA00022605"/>
    </source>
</evidence>
<dbReference type="NCBIfam" id="NF002300">
    <property type="entry name" value="PRK01222.1-7"/>
    <property type="match status" value="1"/>
</dbReference>
<organism evidence="12 13">
    <name type="scientific">Listeria grayi</name>
    <name type="common">Listeria murrayi</name>
    <dbReference type="NCBI Taxonomy" id="1641"/>
    <lineage>
        <taxon>Bacteria</taxon>
        <taxon>Bacillati</taxon>
        <taxon>Bacillota</taxon>
        <taxon>Bacilli</taxon>
        <taxon>Bacillales</taxon>
        <taxon>Listeriaceae</taxon>
        <taxon>Listeria</taxon>
    </lineage>
</organism>
<dbReference type="EMBL" id="UGPG01000001">
    <property type="protein sequence ID" value="STY43494.1"/>
    <property type="molecule type" value="Genomic_DNA"/>
</dbReference>
<keyword evidence="7 10" id="KW-0822">Tryptophan biosynthesis</keyword>
<dbReference type="SUPFAM" id="SSF51366">
    <property type="entry name" value="Ribulose-phoshate binding barrel"/>
    <property type="match status" value="1"/>
</dbReference>
<dbReference type="EC" id="5.3.1.24" evidence="4 10"/>